<comment type="cofactor">
    <cofactor evidence="2">
        <name>Zn(2+)</name>
        <dbReference type="ChEBI" id="CHEBI:29105"/>
    </cofactor>
</comment>
<dbReference type="InterPro" id="IPR027268">
    <property type="entry name" value="Peptidase_M4/M1_CTD_sf"/>
</dbReference>
<keyword evidence="6 14" id="KW-0031">Aminopeptidase</keyword>
<feature type="domain" description="Aminopeptidase N-like N-terminal" evidence="13">
    <location>
        <begin position="51"/>
        <end position="234"/>
    </location>
</feature>
<evidence type="ECO:0000256" key="7">
    <source>
        <dbReference type="ARBA" id="ARBA00022670"/>
    </source>
</evidence>
<dbReference type="Pfam" id="PF01433">
    <property type="entry name" value="Peptidase_M1"/>
    <property type="match status" value="1"/>
</dbReference>
<keyword evidence="10" id="KW-0862">Zinc</keyword>
<proteinExistence type="inferred from homology"/>
<evidence type="ECO:0000256" key="8">
    <source>
        <dbReference type="ARBA" id="ARBA00022723"/>
    </source>
</evidence>
<dbReference type="PRINTS" id="PR00756">
    <property type="entry name" value="ALADIPTASE"/>
</dbReference>
<sequence length="604" mass="68250">MKRINLLFFSFVLCVGSAQNIQQIVTNEAKAAAAKMTFVGKQSTDNYDIRHHKLEIAVDPSVYFIKGKVTTTFVAKEAMKTITFDASKELQILSASIDDRSLAFIQNEQDEVVVDLPQTFLTGTEATITITYQGKPSTKEDAFTITTHGPDKVPVLYTLSEPYGSKDWWPCKQDLNDKADAIEVVITTPSFFKPKKGKKRSYVAVSNGLETCVTDNGITKTTTYKHNYPIPSYLVAIAVTDYEVYKQTVEGTDGTFDIVNYVYPESMNTAKKHTEVTKDIMYVFQDLFGEYPFADEKYGHAEFSWGGGMEHTTVSFIGNYSRMLIAHELAHQWFGNKVTCGSWKDIWLNEGFATYLTGMVEEKLDGKRDFNNWKQGKVSTITRSGFGSIYVDESNLDNIDRIFSSRLTYDKASMVLHMLRQHLGDKDFFQGVRNYLNDEKLAYSYANTEDFIRHMEVQSNRDLSEFFNDWIYGEGFPSFKLDWHADANGELQVVLSQQTTAPHSVDFFEAEVPVRLYSANGNYEDIILKHAINDQLFLVNAGFDVVKIEIDPNFDIISRDNTVRRALDSDADIIAQAINSPTRVYTDIALAKARRATLVSAGGE</sequence>
<evidence type="ECO:0000256" key="10">
    <source>
        <dbReference type="ARBA" id="ARBA00022833"/>
    </source>
</evidence>
<evidence type="ECO:0000256" key="5">
    <source>
        <dbReference type="ARBA" id="ARBA00015611"/>
    </source>
</evidence>
<dbReference type="EMBL" id="JBHTJH010000017">
    <property type="protein sequence ID" value="MFD0862971.1"/>
    <property type="molecule type" value="Genomic_DNA"/>
</dbReference>
<dbReference type="EC" id="3.4.11.2" evidence="4"/>
<evidence type="ECO:0000256" key="11">
    <source>
        <dbReference type="ARBA" id="ARBA00023049"/>
    </source>
</evidence>
<dbReference type="CDD" id="cd09603">
    <property type="entry name" value="M1_APN_like"/>
    <property type="match status" value="1"/>
</dbReference>
<dbReference type="PANTHER" id="PTHR11533:SF174">
    <property type="entry name" value="PUROMYCIN-SENSITIVE AMINOPEPTIDASE-RELATED"/>
    <property type="match status" value="1"/>
</dbReference>
<accession>A0ABW3CYX3</accession>
<dbReference type="SUPFAM" id="SSF55486">
    <property type="entry name" value="Metalloproteases ('zincins'), catalytic domain"/>
    <property type="match status" value="1"/>
</dbReference>
<protein>
    <recommendedName>
        <fullName evidence="5">Aminopeptidase N</fullName>
        <ecNumber evidence="4">3.4.11.2</ecNumber>
    </recommendedName>
</protein>
<evidence type="ECO:0000256" key="6">
    <source>
        <dbReference type="ARBA" id="ARBA00022438"/>
    </source>
</evidence>
<evidence type="ECO:0000313" key="15">
    <source>
        <dbReference type="Proteomes" id="UP001596978"/>
    </source>
</evidence>
<evidence type="ECO:0000313" key="14">
    <source>
        <dbReference type="EMBL" id="MFD0862971.1"/>
    </source>
</evidence>
<dbReference type="GO" id="GO:0004177">
    <property type="term" value="F:aminopeptidase activity"/>
    <property type="evidence" value="ECO:0007669"/>
    <property type="project" value="UniProtKB-KW"/>
</dbReference>
<comment type="caution">
    <text evidence="14">The sequence shown here is derived from an EMBL/GenBank/DDBJ whole genome shotgun (WGS) entry which is preliminary data.</text>
</comment>
<evidence type="ECO:0000256" key="4">
    <source>
        <dbReference type="ARBA" id="ARBA00012564"/>
    </source>
</evidence>
<dbReference type="InterPro" id="IPR014782">
    <property type="entry name" value="Peptidase_M1_dom"/>
</dbReference>
<keyword evidence="9 14" id="KW-0378">Hydrolase</keyword>
<dbReference type="InterPro" id="IPR001930">
    <property type="entry name" value="Peptidase_M1"/>
</dbReference>
<dbReference type="Proteomes" id="UP001596978">
    <property type="component" value="Unassembled WGS sequence"/>
</dbReference>
<evidence type="ECO:0000256" key="3">
    <source>
        <dbReference type="ARBA" id="ARBA00010136"/>
    </source>
</evidence>
<evidence type="ECO:0000259" key="13">
    <source>
        <dbReference type="Pfam" id="PF17900"/>
    </source>
</evidence>
<keyword evidence="8" id="KW-0479">Metal-binding</keyword>
<feature type="domain" description="Peptidase M1 membrane alanine aminopeptidase" evidence="12">
    <location>
        <begin position="323"/>
        <end position="470"/>
    </location>
</feature>
<dbReference type="Pfam" id="PF17900">
    <property type="entry name" value="Peptidase_M1_N"/>
    <property type="match status" value="1"/>
</dbReference>
<keyword evidence="15" id="KW-1185">Reference proteome</keyword>
<dbReference type="InterPro" id="IPR042097">
    <property type="entry name" value="Aminopeptidase_N-like_N_sf"/>
</dbReference>
<dbReference type="Gene3D" id="2.60.40.1730">
    <property type="entry name" value="tricorn interacting facor f3 domain"/>
    <property type="match status" value="1"/>
</dbReference>
<dbReference type="PANTHER" id="PTHR11533">
    <property type="entry name" value="PROTEASE M1 ZINC METALLOPROTEASE"/>
    <property type="match status" value="1"/>
</dbReference>
<evidence type="ECO:0000256" key="2">
    <source>
        <dbReference type="ARBA" id="ARBA00001947"/>
    </source>
</evidence>
<keyword evidence="11" id="KW-0482">Metalloprotease</keyword>
<name>A0ABW3CYX3_9FLAO</name>
<comment type="similarity">
    <text evidence="3">Belongs to the peptidase M1 family.</text>
</comment>
<dbReference type="InterPro" id="IPR050344">
    <property type="entry name" value="Peptidase_M1_aminopeptidases"/>
</dbReference>
<dbReference type="InterPro" id="IPR045357">
    <property type="entry name" value="Aminopeptidase_N-like_N"/>
</dbReference>
<dbReference type="SUPFAM" id="SSF63737">
    <property type="entry name" value="Leukotriene A4 hydrolase N-terminal domain"/>
    <property type="match status" value="1"/>
</dbReference>
<evidence type="ECO:0000256" key="9">
    <source>
        <dbReference type="ARBA" id="ARBA00022801"/>
    </source>
</evidence>
<gene>
    <name evidence="14" type="ORF">ACFQ1M_12220</name>
</gene>
<evidence type="ECO:0000259" key="12">
    <source>
        <dbReference type="Pfam" id="PF01433"/>
    </source>
</evidence>
<evidence type="ECO:0000256" key="1">
    <source>
        <dbReference type="ARBA" id="ARBA00000098"/>
    </source>
</evidence>
<organism evidence="14 15">
    <name type="scientific">Sungkyunkwania multivorans</name>
    <dbReference type="NCBI Taxonomy" id="1173618"/>
    <lineage>
        <taxon>Bacteria</taxon>
        <taxon>Pseudomonadati</taxon>
        <taxon>Bacteroidota</taxon>
        <taxon>Flavobacteriia</taxon>
        <taxon>Flavobacteriales</taxon>
        <taxon>Flavobacteriaceae</taxon>
        <taxon>Sungkyunkwania</taxon>
    </lineage>
</organism>
<reference evidence="15" key="1">
    <citation type="journal article" date="2019" name="Int. J. Syst. Evol. Microbiol.">
        <title>The Global Catalogue of Microorganisms (GCM) 10K type strain sequencing project: providing services to taxonomists for standard genome sequencing and annotation.</title>
        <authorList>
            <consortium name="The Broad Institute Genomics Platform"/>
            <consortium name="The Broad Institute Genome Sequencing Center for Infectious Disease"/>
            <person name="Wu L."/>
            <person name="Ma J."/>
        </authorList>
    </citation>
    <scope>NUCLEOTIDE SEQUENCE [LARGE SCALE GENOMIC DNA]</scope>
    <source>
        <strain evidence="15">CCUG 62952</strain>
    </source>
</reference>
<dbReference type="Gene3D" id="1.10.390.10">
    <property type="entry name" value="Neutral Protease Domain 2"/>
    <property type="match status" value="1"/>
</dbReference>
<keyword evidence="7" id="KW-0645">Protease</keyword>
<comment type="catalytic activity">
    <reaction evidence="1">
        <text>Release of an N-terminal amino acid, Xaa-|-Yaa- from a peptide, amide or arylamide. Xaa is preferably Ala, but may be most amino acids including Pro (slow action). When a terminal hydrophobic residue is followed by a prolyl residue, the two may be released as an intact Xaa-Pro dipeptide.</text>
        <dbReference type="EC" id="3.4.11.2"/>
    </reaction>
</comment>
<dbReference type="RefSeq" id="WP_386408601.1">
    <property type="nucleotide sequence ID" value="NZ_JBHTJH010000017.1"/>
</dbReference>